<dbReference type="Proteomes" id="UP000199577">
    <property type="component" value="Unassembled WGS sequence"/>
</dbReference>
<gene>
    <name evidence="2" type="ORF">SAMN05421747_101252</name>
</gene>
<protein>
    <submittedName>
        <fullName evidence="2">Type IX secretion system membrane protein, PorP/SprF family</fullName>
    </submittedName>
</protein>
<organism evidence="2 3">
    <name type="scientific">Parapedobacter composti</name>
    <dbReference type="NCBI Taxonomy" id="623281"/>
    <lineage>
        <taxon>Bacteria</taxon>
        <taxon>Pseudomonadati</taxon>
        <taxon>Bacteroidota</taxon>
        <taxon>Sphingobacteriia</taxon>
        <taxon>Sphingobacteriales</taxon>
        <taxon>Sphingobacteriaceae</taxon>
        <taxon>Parapedobacter</taxon>
    </lineage>
</organism>
<dbReference type="EMBL" id="FOLL01000001">
    <property type="protein sequence ID" value="SFB81007.1"/>
    <property type="molecule type" value="Genomic_DNA"/>
</dbReference>
<dbReference type="RefSeq" id="WP_170845592.1">
    <property type="nucleotide sequence ID" value="NZ_FOLL01000001.1"/>
</dbReference>
<keyword evidence="1" id="KW-0732">Signal</keyword>
<feature type="chain" id="PRO_5011727062" evidence="1">
    <location>
        <begin position="25"/>
        <end position="304"/>
    </location>
</feature>
<sequence>MLRMIVKNARYLLTAIGLISTAAAQQPIMYTQYTHDLTYINPAYSLIQGQGAINTILRRQWVGMDDAPTTFFLNGYIPIHQFGASAGINVMHDRLGPERFMDAGVFVAKSVRLSEKTYMGTALGVSIKRYELNASQYAPRDAVFRNDERETTGNLAIGLTLYEPDKFYVSVSVPRINFRFLEDAREGAEQYFRNNYYGAAAYLVNLGGGIKLKPAMLVAITPEQPVLADFAATAYLKDLVGFGVSYRTTDNLGFLGYVFIDRFRIGYTYQFGLHSHLASGRFSSATHEVGLGYRFGSAKRGGLL</sequence>
<evidence type="ECO:0000313" key="2">
    <source>
        <dbReference type="EMBL" id="SFB81007.1"/>
    </source>
</evidence>
<proteinExistence type="predicted"/>
<dbReference type="Pfam" id="PF11751">
    <property type="entry name" value="PorP_SprF"/>
    <property type="match status" value="1"/>
</dbReference>
<evidence type="ECO:0000256" key="1">
    <source>
        <dbReference type="SAM" id="SignalP"/>
    </source>
</evidence>
<feature type="signal peptide" evidence="1">
    <location>
        <begin position="1"/>
        <end position="24"/>
    </location>
</feature>
<evidence type="ECO:0000313" key="3">
    <source>
        <dbReference type="Proteomes" id="UP000199577"/>
    </source>
</evidence>
<dbReference type="AlphaFoldDB" id="A0A1I1E1R6"/>
<keyword evidence="3" id="KW-1185">Reference proteome</keyword>
<name>A0A1I1E1R6_9SPHI</name>
<dbReference type="InterPro" id="IPR019861">
    <property type="entry name" value="PorP/SprF_Bacteroidetes"/>
</dbReference>
<dbReference type="NCBIfam" id="TIGR03519">
    <property type="entry name" value="T9SS_PorP_fam"/>
    <property type="match status" value="1"/>
</dbReference>
<dbReference type="STRING" id="623281.SAMN05421747_101252"/>
<reference evidence="2 3" key="1">
    <citation type="submission" date="2016-10" db="EMBL/GenBank/DDBJ databases">
        <authorList>
            <person name="de Groot N.N."/>
        </authorList>
    </citation>
    <scope>NUCLEOTIDE SEQUENCE [LARGE SCALE GENOMIC DNA]</scope>
    <source>
        <strain evidence="2 3">DSM 22900</strain>
    </source>
</reference>
<accession>A0A1I1E1R6</accession>